<protein>
    <submittedName>
        <fullName evidence="4">Uncharacterized protein</fullName>
    </submittedName>
</protein>
<dbReference type="GO" id="GO:0051879">
    <property type="term" value="F:Hsp90 protein binding"/>
    <property type="evidence" value="ECO:0007669"/>
    <property type="project" value="TreeGrafter"/>
</dbReference>
<dbReference type="Proteomes" id="UP000664859">
    <property type="component" value="Unassembled WGS sequence"/>
</dbReference>
<evidence type="ECO:0000313" key="5">
    <source>
        <dbReference type="Proteomes" id="UP000664859"/>
    </source>
</evidence>
<name>A0A836CLV7_9STRA</name>
<evidence type="ECO:0000313" key="4">
    <source>
        <dbReference type="EMBL" id="KAG5191172.1"/>
    </source>
</evidence>
<dbReference type="PANTHER" id="PTHR22904">
    <property type="entry name" value="TPR REPEAT CONTAINING PROTEIN"/>
    <property type="match status" value="1"/>
</dbReference>
<sequence>MPNAAAEAKKAEGNAAFKAGDYRKAIEKYGEAIAIDPANHTYWSNRSASYAGLDMWEQSRDDAKQCVTVDKTFVKGYFRMATAQKNLNELEGARDTLNRGLAVEPRNADLKKNLKEIDELLRADKVAKLIGQAETALKLGDYGDAVKLCDSALRLDAGNSDVQRILRVAQPKFEAQEKARKSGLSRTEHLKEEGDDFYKRAQFEDAIKKYTQCIDALGDRHHALALKCFSNRSACYKQLSNFDGVIEDTSAVLEVEPGNVKALVRRAQAFEAIERYRYALQDVRTVLAMPPDQVGAANISLANGMQHRLNRVVQQLKQDS</sequence>
<gene>
    <name evidence="4" type="ORF">JKP88DRAFT_271351</name>
</gene>
<keyword evidence="2 3" id="KW-0802">TPR repeat</keyword>
<dbReference type="PROSITE" id="PS50005">
    <property type="entry name" value="TPR"/>
    <property type="match status" value="1"/>
</dbReference>
<evidence type="ECO:0000256" key="3">
    <source>
        <dbReference type="PROSITE-ProRule" id="PRU00339"/>
    </source>
</evidence>
<reference evidence="4" key="1">
    <citation type="submission" date="2021-02" db="EMBL/GenBank/DDBJ databases">
        <title>First Annotated Genome of the Yellow-green Alga Tribonema minus.</title>
        <authorList>
            <person name="Mahan K.M."/>
        </authorList>
    </citation>
    <scope>NUCLEOTIDE SEQUENCE</scope>
    <source>
        <strain evidence="4">UTEX B ZZ1240</strain>
    </source>
</reference>
<dbReference type="PANTHER" id="PTHR22904:SF523">
    <property type="entry name" value="STRESS-INDUCED-PHOSPHOPROTEIN 1"/>
    <property type="match status" value="1"/>
</dbReference>
<dbReference type="AlphaFoldDB" id="A0A836CLV7"/>
<comment type="caution">
    <text evidence="4">The sequence shown here is derived from an EMBL/GenBank/DDBJ whole genome shotgun (WGS) entry which is preliminary data.</text>
</comment>
<dbReference type="OrthoDB" id="2423701at2759"/>
<keyword evidence="5" id="KW-1185">Reference proteome</keyword>
<dbReference type="EMBL" id="JAFCMP010000023">
    <property type="protein sequence ID" value="KAG5191172.1"/>
    <property type="molecule type" value="Genomic_DNA"/>
</dbReference>
<dbReference type="Gene3D" id="1.25.40.10">
    <property type="entry name" value="Tetratricopeptide repeat domain"/>
    <property type="match status" value="2"/>
</dbReference>
<feature type="repeat" description="TPR" evidence="3">
    <location>
        <begin position="6"/>
        <end position="39"/>
    </location>
</feature>
<accession>A0A836CLV7</accession>
<organism evidence="4 5">
    <name type="scientific">Tribonema minus</name>
    <dbReference type="NCBI Taxonomy" id="303371"/>
    <lineage>
        <taxon>Eukaryota</taxon>
        <taxon>Sar</taxon>
        <taxon>Stramenopiles</taxon>
        <taxon>Ochrophyta</taxon>
        <taxon>PX clade</taxon>
        <taxon>Xanthophyceae</taxon>
        <taxon>Tribonematales</taxon>
        <taxon>Tribonemataceae</taxon>
        <taxon>Tribonema</taxon>
    </lineage>
</organism>
<dbReference type="InterPro" id="IPR011990">
    <property type="entry name" value="TPR-like_helical_dom_sf"/>
</dbReference>
<evidence type="ECO:0000256" key="1">
    <source>
        <dbReference type="ARBA" id="ARBA00022737"/>
    </source>
</evidence>
<dbReference type="Pfam" id="PF13414">
    <property type="entry name" value="TPR_11"/>
    <property type="match status" value="1"/>
</dbReference>
<dbReference type="SUPFAM" id="SSF48452">
    <property type="entry name" value="TPR-like"/>
    <property type="match status" value="2"/>
</dbReference>
<dbReference type="SMART" id="SM00028">
    <property type="entry name" value="TPR"/>
    <property type="match status" value="7"/>
</dbReference>
<keyword evidence="1" id="KW-0677">Repeat</keyword>
<proteinExistence type="predicted"/>
<dbReference type="InterPro" id="IPR019734">
    <property type="entry name" value="TPR_rpt"/>
</dbReference>
<evidence type="ECO:0000256" key="2">
    <source>
        <dbReference type="ARBA" id="ARBA00022803"/>
    </source>
</evidence>